<feature type="transmembrane region" description="Helical" evidence="1">
    <location>
        <begin position="137"/>
        <end position="155"/>
    </location>
</feature>
<feature type="transmembrane region" description="Helical" evidence="1">
    <location>
        <begin position="167"/>
        <end position="198"/>
    </location>
</feature>
<feature type="transmembrane region" description="Helical" evidence="1">
    <location>
        <begin position="113"/>
        <end position="130"/>
    </location>
</feature>
<feature type="transmembrane region" description="Helical" evidence="1">
    <location>
        <begin position="379"/>
        <end position="398"/>
    </location>
</feature>
<keyword evidence="1" id="KW-0812">Transmembrane</keyword>
<gene>
    <name evidence="2" type="ORF">UX41_C0007G0005</name>
</gene>
<feature type="transmembrane region" description="Helical" evidence="1">
    <location>
        <begin position="86"/>
        <end position="107"/>
    </location>
</feature>
<dbReference type="EMBL" id="LCMC01000007">
    <property type="protein sequence ID" value="KKU30337.1"/>
    <property type="molecule type" value="Genomic_DNA"/>
</dbReference>
<accession>A0A0G1PCD9</accession>
<sequence length="410" mass="47130">MKNNLVIKILCLLVFFTSIALGIHNAKLYNPTQGFDGSGHVYYIKYIAENRQIPPPTEWETHQPPLYYIISAIILNIFKDPKSIQYVNVFVLWMIIAVVGLGLRKIFKNKKQVLLGMFSLAALPMLNIFLPAVTNELLNTFFILSAIVSCIYIYYAKSTKEVNMSFIFLILSLVFGVWTKISIISIIPTVIIALFLSLKNIKKSLIYSGITLFVFVLAYAPIFFRASNSSSPSNIVQTVSLLNNKRSLDFYYRLDWIPKVDMYTAQYYSLLGGAWNSFWSDGQNQITPFVPFHKKAFILWTLGFILFPISIYGFWKQFKENKKISIIMTILGLSMFAFYVLYNVISNHYSAARLTYEMGIVLPYAFGIAVASKNKKMSILITVLLLIQFVILVSFYWIQPWWFVTQNKVI</sequence>
<keyword evidence="1" id="KW-0472">Membrane</keyword>
<feature type="transmembrane region" description="Helical" evidence="1">
    <location>
        <begin position="205"/>
        <end position="224"/>
    </location>
</feature>
<dbReference type="PATRIC" id="fig|1618399.3.peg.174"/>
<organism evidence="2 3">
    <name type="scientific">Candidatus Collierbacteria bacterium GW2011_GWE1_46_18</name>
    <dbReference type="NCBI Taxonomy" id="1618399"/>
    <lineage>
        <taxon>Bacteria</taxon>
        <taxon>Candidatus Collieribacteriota</taxon>
    </lineage>
</organism>
<proteinExistence type="predicted"/>
<feature type="transmembrane region" description="Helical" evidence="1">
    <location>
        <begin position="324"/>
        <end position="342"/>
    </location>
</feature>
<protein>
    <submittedName>
        <fullName evidence="2">Uncharacterized protein</fullName>
    </submittedName>
</protein>
<dbReference type="AlphaFoldDB" id="A0A0G1PCD9"/>
<evidence type="ECO:0000313" key="3">
    <source>
        <dbReference type="Proteomes" id="UP000034510"/>
    </source>
</evidence>
<dbReference type="Proteomes" id="UP000034510">
    <property type="component" value="Unassembled WGS sequence"/>
</dbReference>
<name>A0A0G1PCD9_9BACT</name>
<evidence type="ECO:0000313" key="2">
    <source>
        <dbReference type="EMBL" id="KKU30337.1"/>
    </source>
</evidence>
<evidence type="ECO:0000256" key="1">
    <source>
        <dbReference type="SAM" id="Phobius"/>
    </source>
</evidence>
<feature type="transmembrane region" description="Helical" evidence="1">
    <location>
        <begin position="354"/>
        <end position="372"/>
    </location>
</feature>
<feature type="transmembrane region" description="Helical" evidence="1">
    <location>
        <begin position="297"/>
        <end position="315"/>
    </location>
</feature>
<keyword evidence="1" id="KW-1133">Transmembrane helix</keyword>
<comment type="caution">
    <text evidence="2">The sequence shown here is derived from an EMBL/GenBank/DDBJ whole genome shotgun (WGS) entry which is preliminary data.</text>
</comment>
<reference evidence="2 3" key="1">
    <citation type="journal article" date="2015" name="Nature">
        <title>rRNA introns, odd ribosomes, and small enigmatic genomes across a large radiation of phyla.</title>
        <authorList>
            <person name="Brown C.T."/>
            <person name="Hug L.A."/>
            <person name="Thomas B.C."/>
            <person name="Sharon I."/>
            <person name="Castelle C.J."/>
            <person name="Singh A."/>
            <person name="Wilkins M.J."/>
            <person name="Williams K.H."/>
            <person name="Banfield J.F."/>
        </authorList>
    </citation>
    <scope>NUCLEOTIDE SEQUENCE [LARGE SCALE GENOMIC DNA]</scope>
</reference>